<feature type="region of interest" description="Disordered" evidence="3">
    <location>
        <begin position="699"/>
        <end position="718"/>
    </location>
</feature>
<feature type="compositionally biased region" description="Low complexity" evidence="3">
    <location>
        <begin position="788"/>
        <end position="815"/>
    </location>
</feature>
<feature type="region of interest" description="Disordered" evidence="3">
    <location>
        <begin position="2198"/>
        <end position="2250"/>
    </location>
</feature>
<dbReference type="Proteomes" id="UP000001058">
    <property type="component" value="Unassembled WGS sequence"/>
</dbReference>
<feature type="compositionally biased region" description="Gly residues" evidence="3">
    <location>
        <begin position="705"/>
        <end position="718"/>
    </location>
</feature>
<keyword evidence="5" id="KW-1185">Reference proteome</keyword>
<dbReference type="OrthoDB" id="546314at2759"/>
<feature type="compositionally biased region" description="Low complexity" evidence="3">
    <location>
        <begin position="1146"/>
        <end position="1167"/>
    </location>
</feature>
<feature type="region of interest" description="Disordered" evidence="3">
    <location>
        <begin position="49"/>
        <end position="80"/>
    </location>
</feature>
<feature type="compositionally biased region" description="Low complexity" evidence="3">
    <location>
        <begin position="382"/>
        <end position="394"/>
    </location>
</feature>
<feature type="region of interest" description="Disordered" evidence="3">
    <location>
        <begin position="1330"/>
        <end position="1351"/>
    </location>
</feature>
<dbReference type="EMBL" id="GL378378">
    <property type="protein sequence ID" value="EFJ42825.1"/>
    <property type="molecule type" value="Genomic_DNA"/>
</dbReference>
<proteinExistence type="predicted"/>
<accession>D8UBU0</accession>
<feature type="compositionally biased region" description="Basic residues" evidence="3">
    <location>
        <begin position="880"/>
        <end position="889"/>
    </location>
</feature>
<feature type="region of interest" description="Disordered" evidence="3">
    <location>
        <begin position="1526"/>
        <end position="1552"/>
    </location>
</feature>
<dbReference type="KEGG" id="vcn:VOLCADRAFT_97073"/>
<feature type="region of interest" description="Disordered" evidence="3">
    <location>
        <begin position="1257"/>
        <end position="1278"/>
    </location>
</feature>
<reference evidence="4 5" key="1">
    <citation type="journal article" date="2010" name="Science">
        <title>Genomic analysis of organismal complexity in the multicellular green alga Volvox carteri.</title>
        <authorList>
            <person name="Prochnik S.E."/>
            <person name="Umen J."/>
            <person name="Nedelcu A.M."/>
            <person name="Hallmann A."/>
            <person name="Miller S.M."/>
            <person name="Nishii I."/>
            <person name="Ferris P."/>
            <person name="Kuo A."/>
            <person name="Mitros T."/>
            <person name="Fritz-Laylin L.K."/>
            <person name="Hellsten U."/>
            <person name="Chapman J."/>
            <person name="Simakov O."/>
            <person name="Rensing S.A."/>
            <person name="Terry A."/>
            <person name="Pangilinan J."/>
            <person name="Kapitonov V."/>
            <person name="Jurka J."/>
            <person name="Salamov A."/>
            <person name="Shapiro H."/>
            <person name="Schmutz J."/>
            <person name="Grimwood J."/>
            <person name="Lindquist E."/>
            <person name="Lucas S."/>
            <person name="Grigoriev I.V."/>
            <person name="Schmitt R."/>
            <person name="Kirk D."/>
            <person name="Rokhsar D.S."/>
        </authorList>
    </citation>
    <scope>NUCLEOTIDE SEQUENCE [LARGE SCALE GENOMIC DNA]</scope>
    <source>
        <strain evidence="5">f. Nagariensis / Eve</strain>
    </source>
</reference>
<keyword evidence="1" id="KW-0945">Host-virus interaction</keyword>
<evidence type="ECO:0000256" key="2">
    <source>
        <dbReference type="SAM" id="Coils"/>
    </source>
</evidence>
<dbReference type="PANTHER" id="PTHR13037:SF24">
    <property type="entry name" value="POLYCOMB PROTEIN PCL-RELATED"/>
    <property type="match status" value="1"/>
</dbReference>
<feature type="compositionally biased region" description="Pro residues" evidence="3">
    <location>
        <begin position="1177"/>
        <end position="1190"/>
    </location>
</feature>
<feature type="region of interest" description="Disordered" evidence="3">
    <location>
        <begin position="2117"/>
        <end position="2143"/>
    </location>
</feature>
<feature type="region of interest" description="Disordered" evidence="3">
    <location>
        <begin position="788"/>
        <end position="951"/>
    </location>
</feature>
<feature type="compositionally biased region" description="Low complexity" evidence="3">
    <location>
        <begin position="1074"/>
        <end position="1107"/>
    </location>
</feature>
<name>D8UBU0_VOLCA</name>
<feature type="coiled-coil region" evidence="2">
    <location>
        <begin position="1003"/>
        <end position="1030"/>
    </location>
</feature>
<protein>
    <submittedName>
        <fullName evidence="4">Uncharacterized protein</fullName>
    </submittedName>
</protein>
<feature type="region of interest" description="Disordered" evidence="3">
    <location>
        <begin position="1981"/>
        <end position="2007"/>
    </location>
</feature>
<dbReference type="PANTHER" id="PTHR13037">
    <property type="entry name" value="FORMIN"/>
    <property type="match status" value="1"/>
</dbReference>
<evidence type="ECO:0000256" key="1">
    <source>
        <dbReference type="ARBA" id="ARBA00022581"/>
    </source>
</evidence>
<sequence length="2250" mass="237705">MTSETSQILGHKATDEAWGGEVLGAHAAVLRVQQLRQAFREGRANAAAQAAGSMPRTGMSPQLHPTRPRQVPPPNPWRTAAPSQAAQEIILTASNWVPAVQAEKTVGDGILARGAPAPVESLRQQWREQQRRHRMISRTEQQQQQQSKQTVPDGGWHGTSSQSTSWDANLQRAIWGFKRSPRAATATASVAAPSHPLSTVTLYGYAERTPFGTPPPPSSAPYTSGAASGAADAASTTAAAVAAAAANLSTLLSTASSAFNTRHHGTAPAGRQQSSPPRPPSRKPIYAPDPDPALTNRLPLFRNTTNIPPPQPRPQRRSRAADAAAMHRPERARGNGSAAANNVVGPFTSGVCAANPAAVATTTDSMEGAGGGGGSILDRDGAAAAGPAAGSAPATLQQKVRTAGWRRTSGGIGGRDQATAGASAVSAAAAGSNGAWAGRLLYDMAEQADVHLPDMGSIRPRAAMAVMGRSKRGLDEHSLPLDERAPLEVRNTLRKRAPSASFAAQPYRPYSTAADRVLAAATLASTRGSTGSGFGADWKQHREPAAPLTDSPEKGPLSGRLSDRRSLPRGGRAHQDQEQHQHQLQHQGVSGSGPGGLGDGLGAARAGTETGFGAAGSQTTAEPFRAAPCVVFSRAARFAQPGYGAAAAVAAAAAAAAATTGRGAGGDAAQGASDMPAERQELGELSRKRWSTTWGDATATTTTAAGGGGVGGFTEGGGVESGRGPVAAVTTAAAATAVSSSMAPLKLDAAYRAVLPRVSCAVISATSRRLDWLPSPAAATATAAATAFASASQQPEQRQSRSGRSPSLLSRSLTAPRHDGQARRSLSAPSKMRRVDRERLGKRQKLIQASRQAGDGADADIASRTCEPQQPSRPHSIGRGQHRSRRLHRSASAGRGPSTISPAVKVAAAKDEADSESAGQSECMEDPGTDPAAAGGRQSSGDNRETVLDEEPWSRRRLCRRRHQKHPLEPMAPLEKLAHAVAAVRPRVPVARFATRSVAADMRRELQERRHRQLQKARQLEEQLRNQTVDQLWPAVAAAQRRERLQALARRRLDPGPGPGPGPGGEGSDGGGHNNSSNSCAASGGDDNNASQAGQQQRQEGQRAGAESLYVRDAASPPLAREPGADQGAVSTDTHPGLFEGDVRRVASPSVAARRSPRSPSASSTSRARVDLDSKTPSPPPSPPAPPPPSTTAVSTPRWSGITVRVAFPVTFSSPERPLPHFLAATRRTLSNLLALASPHPAAEAATTATAAEAAALAPPLPPSTQSEPTGDRSGKQEPHPLAQVQVHQQVVYKGTAAAAAAGPDPWVAVPGTTLTPSYTLVEKRAPAVSFSPVRQRPHSQPRYSRDPGPGHYDPGVADGAISRLARSPAAVFGTARRSAADPYDSPTRRDGAAAAPTPSVQISDDNGRLLERIPGPSDPWFIDLAIRPRRPAWGFSALGHEQPAQRPVGRYLLDLRPVYDLVQRRVMGVPDFTHTPERTAGEAARLKKLRRQPGIGEYDVEMAWSYLCRRAPQVLMHLAAPRWRDEAAGPREPGEGDDGSPRDDVEGGDGDAAVRQRRQALLELSQALDYIRPRPPAWTFAPVVRAVRRDVGSDDPRVRGVGFGPLLSWDVDLTLVRRRLPGALPFGAGPSRRQGLTLLDSRALAAVRHLGPGFYEAELAWRAVQPLPRAADFGLSPGHVLGIGELPQPDDGGELPYGTRLTLDAAAAKDATLRRRDRGAAAVMALALGREEALPVDPAYDHRTAHLPLPDPNLDLPTRPRVRNVVLEGGPGHQPLAPEPSTHGMLRGPGAYFPADAEQALAVVGATARVVDFGRGPERRGLLVGPGSTSPEKVLEGNRLVLSPHTALDYVRPRPPAALIQPPHDDAAPYDLPYLHAVYDVQPGFGLLLRRAPGQPNFGTQPGRDPPLAWPAGIDPAAPLYGRAVGWLGPEDIALTQLAGFRRAPGAPDFTRMLSRTSPGGKVDYDGQRLLDLDPYSARDRLRWQPPRPPNLALGRGHGDPTAVEGPDRDLTAWLNYRPRWEVVRRNLVAQLAVPLSRQIGREQALKGDPRVGDNATGDLDGGVYRTRYRLVWRSAPAIDFGRGAGPGLRTGLAPGALPTDPDAGNVLMLEPRLPTGWRPPRHSAASPTRQPFGRGEGRWERPGADPAYRFLSAVGDEGPALYLRFSADDLAVLRRRATAANAPAAPWGWMTSQRDAQVMQPGPGRPPRRRLPSPAASRIATQLVQQLPPPNSELEILKNQPPSDPRVG</sequence>
<feature type="compositionally biased region" description="Gly residues" evidence="3">
    <location>
        <begin position="1063"/>
        <end position="1073"/>
    </location>
</feature>
<feature type="region of interest" description="Disordered" evidence="3">
    <location>
        <begin position="260"/>
        <end position="340"/>
    </location>
</feature>
<evidence type="ECO:0000313" key="4">
    <source>
        <dbReference type="EMBL" id="EFJ42825.1"/>
    </source>
</evidence>
<dbReference type="InParanoid" id="D8UBU0"/>
<keyword evidence="2" id="KW-0175">Coiled coil</keyword>
<evidence type="ECO:0000313" key="5">
    <source>
        <dbReference type="Proteomes" id="UP000001058"/>
    </source>
</evidence>
<feature type="region of interest" description="Disordered" evidence="3">
    <location>
        <begin position="1050"/>
        <end position="1197"/>
    </location>
</feature>
<feature type="region of interest" description="Disordered" evidence="3">
    <location>
        <begin position="1374"/>
        <end position="1406"/>
    </location>
</feature>
<feature type="region of interest" description="Disordered" evidence="3">
    <location>
        <begin position="363"/>
        <end position="417"/>
    </location>
</feature>
<dbReference type="RefSeq" id="XP_002956085.1">
    <property type="nucleotide sequence ID" value="XM_002956039.1"/>
</dbReference>
<feature type="region of interest" description="Disordered" evidence="3">
    <location>
        <begin position="526"/>
        <end position="619"/>
    </location>
</feature>
<gene>
    <name evidence="4" type="ORF">VOLCADRAFT_97073</name>
</gene>
<evidence type="ECO:0000256" key="3">
    <source>
        <dbReference type="SAM" id="MobiDB-lite"/>
    </source>
</evidence>
<feature type="region of interest" description="Disordered" evidence="3">
    <location>
        <begin position="208"/>
        <end position="228"/>
    </location>
</feature>
<feature type="compositionally biased region" description="Basic and acidic residues" evidence="3">
    <location>
        <begin position="1526"/>
        <end position="1546"/>
    </location>
</feature>
<organism evidence="5">
    <name type="scientific">Volvox carteri f. nagariensis</name>
    <dbReference type="NCBI Taxonomy" id="3068"/>
    <lineage>
        <taxon>Eukaryota</taxon>
        <taxon>Viridiplantae</taxon>
        <taxon>Chlorophyta</taxon>
        <taxon>core chlorophytes</taxon>
        <taxon>Chlorophyceae</taxon>
        <taxon>CS clade</taxon>
        <taxon>Chlamydomonadales</taxon>
        <taxon>Volvocaceae</taxon>
        <taxon>Volvox</taxon>
    </lineage>
</organism>
<feature type="compositionally biased region" description="Gly residues" evidence="3">
    <location>
        <begin position="590"/>
        <end position="601"/>
    </location>
</feature>
<dbReference type="GeneID" id="9618940"/>
<feature type="region of interest" description="Disordered" evidence="3">
    <location>
        <begin position="121"/>
        <end position="165"/>
    </location>
</feature>